<evidence type="ECO:0000313" key="2">
    <source>
        <dbReference type="Proteomes" id="UP001147746"/>
    </source>
</evidence>
<proteinExistence type="predicted"/>
<dbReference type="AlphaFoldDB" id="A0A9W9PWL2"/>
<dbReference type="OrthoDB" id="3431997at2759"/>
<reference evidence="1" key="2">
    <citation type="journal article" date="2023" name="IMA Fungus">
        <title>Comparative genomic study of the Penicillium genus elucidates a diverse pangenome and 15 lateral gene transfer events.</title>
        <authorList>
            <person name="Petersen C."/>
            <person name="Sorensen T."/>
            <person name="Nielsen M.R."/>
            <person name="Sondergaard T.E."/>
            <person name="Sorensen J.L."/>
            <person name="Fitzpatrick D.A."/>
            <person name="Frisvad J.C."/>
            <person name="Nielsen K.L."/>
        </authorList>
    </citation>
    <scope>NUCLEOTIDE SEQUENCE</scope>
    <source>
        <strain evidence="1">IBT 21472</strain>
    </source>
</reference>
<gene>
    <name evidence="1" type="ORF">N7476_006988</name>
</gene>
<dbReference type="EMBL" id="JAPZBO010000007">
    <property type="protein sequence ID" value="KAJ5311128.1"/>
    <property type="molecule type" value="Genomic_DNA"/>
</dbReference>
<comment type="caution">
    <text evidence="1">The sequence shown here is derived from an EMBL/GenBank/DDBJ whole genome shotgun (WGS) entry which is preliminary data.</text>
</comment>
<protein>
    <submittedName>
        <fullName evidence="1">Uncharacterized protein</fullName>
    </submittedName>
</protein>
<organism evidence="1 2">
    <name type="scientific">Penicillium atrosanguineum</name>
    <dbReference type="NCBI Taxonomy" id="1132637"/>
    <lineage>
        <taxon>Eukaryota</taxon>
        <taxon>Fungi</taxon>
        <taxon>Dikarya</taxon>
        <taxon>Ascomycota</taxon>
        <taxon>Pezizomycotina</taxon>
        <taxon>Eurotiomycetes</taxon>
        <taxon>Eurotiomycetidae</taxon>
        <taxon>Eurotiales</taxon>
        <taxon>Aspergillaceae</taxon>
        <taxon>Penicillium</taxon>
    </lineage>
</organism>
<evidence type="ECO:0000313" key="1">
    <source>
        <dbReference type="EMBL" id="KAJ5311128.1"/>
    </source>
</evidence>
<sequence length="202" mass="21674">MNHPTSLSAQYHIAHSVWRHDYDISGSHVFHVDNSAFRPGKPDLTFHAGLDTTAPVAGVCKFRHFSSDTEIGLGDPSKPGISWERMSRESLRKVQYAFRLNCGDGRQHRFTWKKTSSLGGSHSGNLKLVDESSGNVVAVFSSGGSFSKRTGQLDVYANYGERFSIMVLISGIALREKLRRENNAAASAGASAGSAGAAGGGC</sequence>
<name>A0A9W9PWL2_9EURO</name>
<reference evidence="1" key="1">
    <citation type="submission" date="2022-12" db="EMBL/GenBank/DDBJ databases">
        <authorList>
            <person name="Petersen C."/>
        </authorList>
    </citation>
    <scope>NUCLEOTIDE SEQUENCE</scope>
    <source>
        <strain evidence="1">IBT 21472</strain>
    </source>
</reference>
<accession>A0A9W9PWL2</accession>
<dbReference type="Proteomes" id="UP001147746">
    <property type="component" value="Unassembled WGS sequence"/>
</dbReference>
<keyword evidence="2" id="KW-1185">Reference proteome</keyword>